<evidence type="ECO:0000313" key="2">
    <source>
        <dbReference type="EMBL" id="GAT44361.1"/>
    </source>
</evidence>
<sequence>MPSQRQNEHLDWTTIEGAQIRLMDVLELGDPRSNRTLFTVWNFDINLQVGVYPASQREKRIRKYLRTWKRDFYGICCWNATSDVQDLRMQAYENYVRVYLRREVEEPEDPSSGSDSEQDGAGHDEDDDEEEEEDGHDDELRPAPPPPPSRGRRPAASNSLPVRASNHSRRPSTPFPTTLLSDPEGPASTDIESDAGGAHTDAESDTSVAPHTTAAVAVVSDGDPIANFLTKQCMPPTSSKELATLAPAFARAGVKTTEHILGMAYWPTTRLRNFLWRNGLCQTALQEQAMTLALGRLRE</sequence>
<organism evidence="2 3">
    <name type="scientific">Mycena chlorophos</name>
    <name type="common">Agaric fungus</name>
    <name type="synonym">Agaricus chlorophos</name>
    <dbReference type="NCBI Taxonomy" id="658473"/>
    <lineage>
        <taxon>Eukaryota</taxon>
        <taxon>Fungi</taxon>
        <taxon>Dikarya</taxon>
        <taxon>Basidiomycota</taxon>
        <taxon>Agaricomycotina</taxon>
        <taxon>Agaricomycetes</taxon>
        <taxon>Agaricomycetidae</taxon>
        <taxon>Agaricales</taxon>
        <taxon>Marasmiineae</taxon>
        <taxon>Mycenaceae</taxon>
        <taxon>Mycena</taxon>
    </lineage>
</organism>
<dbReference type="Proteomes" id="UP000815677">
    <property type="component" value="Unassembled WGS sequence"/>
</dbReference>
<keyword evidence="3" id="KW-1185">Reference proteome</keyword>
<dbReference type="EMBL" id="DF839689">
    <property type="protein sequence ID" value="GAT44361.1"/>
    <property type="molecule type" value="Genomic_DNA"/>
</dbReference>
<feature type="compositionally biased region" description="Acidic residues" evidence="1">
    <location>
        <begin position="124"/>
        <end position="137"/>
    </location>
</feature>
<gene>
    <name evidence="2" type="ORF">MCHLO_01995</name>
</gene>
<reference evidence="2" key="1">
    <citation type="submission" date="2014-09" db="EMBL/GenBank/DDBJ databases">
        <title>Genome sequence of the luminous mushroom Mycena chlorophos for searching fungal bioluminescence genes.</title>
        <authorList>
            <person name="Tanaka Y."/>
            <person name="Kasuga D."/>
            <person name="Oba Y."/>
            <person name="Hase S."/>
            <person name="Sato K."/>
            <person name="Oba Y."/>
            <person name="Sakakibara Y."/>
        </authorList>
    </citation>
    <scope>NUCLEOTIDE SEQUENCE</scope>
</reference>
<evidence type="ECO:0000256" key="1">
    <source>
        <dbReference type="SAM" id="MobiDB-lite"/>
    </source>
</evidence>
<proteinExistence type="predicted"/>
<name>A0ABQ0KZL5_MYCCL</name>
<feature type="region of interest" description="Disordered" evidence="1">
    <location>
        <begin position="104"/>
        <end position="209"/>
    </location>
</feature>
<evidence type="ECO:0000313" key="3">
    <source>
        <dbReference type="Proteomes" id="UP000815677"/>
    </source>
</evidence>
<accession>A0ABQ0KZL5</accession>
<protein>
    <submittedName>
        <fullName evidence="2">Uncharacterized protein</fullName>
    </submittedName>
</protein>